<dbReference type="OrthoDB" id="1000228at2759"/>
<keyword evidence="3" id="KW-1185">Reference proteome</keyword>
<dbReference type="Proteomes" id="UP000828251">
    <property type="component" value="Unassembled WGS sequence"/>
</dbReference>
<name>A0A9D3V2D9_9ROSI</name>
<evidence type="ECO:0000313" key="3">
    <source>
        <dbReference type="Proteomes" id="UP000828251"/>
    </source>
</evidence>
<dbReference type="AlphaFoldDB" id="A0A9D3V2D9"/>
<organism evidence="2 3">
    <name type="scientific">Gossypium stocksii</name>
    <dbReference type="NCBI Taxonomy" id="47602"/>
    <lineage>
        <taxon>Eukaryota</taxon>
        <taxon>Viridiplantae</taxon>
        <taxon>Streptophyta</taxon>
        <taxon>Embryophyta</taxon>
        <taxon>Tracheophyta</taxon>
        <taxon>Spermatophyta</taxon>
        <taxon>Magnoliopsida</taxon>
        <taxon>eudicotyledons</taxon>
        <taxon>Gunneridae</taxon>
        <taxon>Pentapetalae</taxon>
        <taxon>rosids</taxon>
        <taxon>malvids</taxon>
        <taxon>Malvales</taxon>
        <taxon>Malvaceae</taxon>
        <taxon>Malvoideae</taxon>
        <taxon>Gossypium</taxon>
    </lineage>
</organism>
<evidence type="ECO:0000259" key="1">
    <source>
        <dbReference type="Pfam" id="PF13962"/>
    </source>
</evidence>
<reference evidence="2 3" key="1">
    <citation type="journal article" date="2021" name="Plant Biotechnol. J.">
        <title>Multi-omics assisted identification of the key and species-specific regulatory components of drought-tolerant mechanisms in Gossypium stocksii.</title>
        <authorList>
            <person name="Yu D."/>
            <person name="Ke L."/>
            <person name="Zhang D."/>
            <person name="Wu Y."/>
            <person name="Sun Y."/>
            <person name="Mei J."/>
            <person name="Sun J."/>
            <person name="Sun Y."/>
        </authorList>
    </citation>
    <scope>NUCLEOTIDE SEQUENCE [LARGE SCALE GENOMIC DNA]</scope>
    <source>
        <strain evidence="3">cv. E1</strain>
        <tissue evidence="2">Leaf</tissue>
    </source>
</reference>
<protein>
    <recommendedName>
        <fullName evidence="1">PGG domain-containing protein</fullName>
    </recommendedName>
</protein>
<dbReference type="EMBL" id="JAIQCV010000009">
    <property type="protein sequence ID" value="KAH1066374.1"/>
    <property type="molecule type" value="Genomic_DNA"/>
</dbReference>
<accession>A0A9D3V2D9</accession>
<sequence length="109" mass="12159">MGKSFNSHPYKVPNRYTNGAAVEVPSYCPEPSKLNTTNLEPVTIGEDLRVKATKSGFSSLGMKSEYRKFKNYLKRQPNWVENMQRTLMLVAMLTATISFQVAVSPPSGV</sequence>
<evidence type="ECO:0000313" key="2">
    <source>
        <dbReference type="EMBL" id="KAH1066374.1"/>
    </source>
</evidence>
<dbReference type="InterPro" id="IPR026961">
    <property type="entry name" value="PGG_dom"/>
</dbReference>
<dbReference type="Pfam" id="PF13962">
    <property type="entry name" value="PGG"/>
    <property type="match status" value="1"/>
</dbReference>
<comment type="caution">
    <text evidence="2">The sequence shown here is derived from an EMBL/GenBank/DDBJ whole genome shotgun (WGS) entry which is preliminary data.</text>
</comment>
<proteinExistence type="predicted"/>
<gene>
    <name evidence="2" type="ORF">J1N35_031361</name>
</gene>
<feature type="domain" description="PGG" evidence="1">
    <location>
        <begin position="78"/>
        <end position="109"/>
    </location>
</feature>